<dbReference type="PANTHER" id="PTHR43877">
    <property type="entry name" value="AMINOALKYLPHOSPHONATE N-ACETYLTRANSFERASE-RELATED-RELATED"/>
    <property type="match status" value="1"/>
</dbReference>
<dbReference type="PROSITE" id="PS51186">
    <property type="entry name" value="GNAT"/>
    <property type="match status" value="1"/>
</dbReference>
<dbReference type="InterPro" id="IPR000182">
    <property type="entry name" value="GNAT_dom"/>
</dbReference>
<dbReference type="SUPFAM" id="SSF55729">
    <property type="entry name" value="Acyl-CoA N-acyltransferases (Nat)"/>
    <property type="match status" value="1"/>
</dbReference>
<evidence type="ECO:0000259" key="3">
    <source>
        <dbReference type="PROSITE" id="PS51186"/>
    </source>
</evidence>
<reference evidence="4 5" key="1">
    <citation type="submission" date="2018-03" db="EMBL/GenBank/DDBJ databases">
        <title>Massilia armeniaca sp. nov., isolated from desert soil.</title>
        <authorList>
            <person name="Huang H."/>
            <person name="Ren M."/>
        </authorList>
    </citation>
    <scope>NUCLEOTIDE SEQUENCE [LARGE SCALE GENOMIC DNA]</scope>
    <source>
        <strain evidence="4 5">ZMN-3</strain>
    </source>
</reference>
<accession>A0A2R4CCP4</accession>
<name>A0A2R4CCP4_9BURK</name>
<dbReference type="RefSeq" id="WP_107142710.1">
    <property type="nucleotide sequence ID" value="NZ_CP028324.1"/>
</dbReference>
<sequence>MSFHIRPAVPQDAGAACAVLRRSIEECCGLDHHGDPAVLAAWLGNKTPKTVTTWFESPTNYSLVAVRGDSVVGVALLTGAGKLALCYLEPEAVRQGAGKAMLARVEQQALALGMKTVFLHSTATAEGFFAGQGYRRDGLVRAPYGIDTVLFWKPLVADASAPDSQRKRFCNCSSA</sequence>
<keyword evidence="5" id="KW-1185">Reference proteome</keyword>
<evidence type="ECO:0000313" key="5">
    <source>
        <dbReference type="Proteomes" id="UP000240505"/>
    </source>
</evidence>
<evidence type="ECO:0000313" key="4">
    <source>
        <dbReference type="EMBL" id="AVR97365.1"/>
    </source>
</evidence>
<dbReference type="Pfam" id="PF13673">
    <property type="entry name" value="Acetyltransf_10"/>
    <property type="match status" value="1"/>
</dbReference>
<feature type="domain" description="N-acetyltransferase" evidence="3">
    <location>
        <begin position="3"/>
        <end position="156"/>
    </location>
</feature>
<dbReference type="CDD" id="cd04301">
    <property type="entry name" value="NAT_SF"/>
    <property type="match status" value="1"/>
</dbReference>
<dbReference type="Gene3D" id="3.40.630.30">
    <property type="match status" value="1"/>
</dbReference>
<organism evidence="4 5">
    <name type="scientific">Pseudoduganella armeniaca</name>
    <dbReference type="NCBI Taxonomy" id="2072590"/>
    <lineage>
        <taxon>Bacteria</taxon>
        <taxon>Pseudomonadati</taxon>
        <taxon>Pseudomonadota</taxon>
        <taxon>Betaproteobacteria</taxon>
        <taxon>Burkholderiales</taxon>
        <taxon>Oxalobacteraceae</taxon>
        <taxon>Telluria group</taxon>
        <taxon>Pseudoduganella</taxon>
    </lineage>
</organism>
<dbReference type="Proteomes" id="UP000240505">
    <property type="component" value="Chromosome"/>
</dbReference>
<dbReference type="InterPro" id="IPR050832">
    <property type="entry name" value="Bact_Acetyltransf"/>
</dbReference>
<dbReference type="EMBL" id="CP028324">
    <property type="protein sequence ID" value="AVR97365.1"/>
    <property type="molecule type" value="Genomic_DNA"/>
</dbReference>
<evidence type="ECO:0000256" key="1">
    <source>
        <dbReference type="ARBA" id="ARBA00022679"/>
    </source>
</evidence>
<gene>
    <name evidence="4" type="ORF">C9I28_18240</name>
</gene>
<keyword evidence="1 4" id="KW-0808">Transferase</keyword>
<protein>
    <submittedName>
        <fullName evidence="4">GNAT family N-acetyltransferase</fullName>
    </submittedName>
</protein>
<dbReference type="GO" id="GO:0016747">
    <property type="term" value="F:acyltransferase activity, transferring groups other than amino-acyl groups"/>
    <property type="evidence" value="ECO:0007669"/>
    <property type="project" value="InterPro"/>
</dbReference>
<evidence type="ECO:0000256" key="2">
    <source>
        <dbReference type="ARBA" id="ARBA00023315"/>
    </source>
</evidence>
<dbReference type="OrthoDB" id="8753707at2"/>
<dbReference type="InterPro" id="IPR016181">
    <property type="entry name" value="Acyl_CoA_acyltransferase"/>
</dbReference>
<proteinExistence type="predicted"/>
<dbReference type="KEGG" id="masz:C9I28_18240"/>
<keyword evidence="2" id="KW-0012">Acyltransferase</keyword>
<dbReference type="AlphaFoldDB" id="A0A2R4CCP4"/>